<proteinExistence type="predicted"/>
<keyword evidence="2" id="KW-1185">Reference proteome</keyword>
<name>A0ACB0YS81_MELEN</name>
<gene>
    <name evidence="1" type="ORF">MENTE1834_LOCUS15951</name>
</gene>
<sequence>MYTAESDIQAGFHKRLLNFFYKFSANQDLYLLELPPIIKSKNEIKIVHYYLNKLFNCSYDSCDFDEFIFNPNLIQLLFGNAKQFYVQNCILSNFAHNIEHLFQFILNNLVGETLAIEFYLDKDILEKYRDTLFKILMIRGNNFKKVHLKFYNTPEMSNFLLNVTMLYEHIVEYIAISRDCSTIVSEIILDYSSPTSLKLCERAEKVEIKQLNRIKFTKYQISNIHNSKAKYSVCNKESHSAFSDFDIQIRIIKEYNGMDQFILKSEKCKNRT</sequence>
<comment type="caution">
    <text evidence="1">The sequence shown here is derived from an EMBL/GenBank/DDBJ whole genome shotgun (WGS) entry which is preliminary data.</text>
</comment>
<organism evidence="1 2">
    <name type="scientific">Meloidogyne enterolobii</name>
    <name type="common">Root-knot nematode worm</name>
    <name type="synonym">Meloidogyne mayaguensis</name>
    <dbReference type="NCBI Taxonomy" id="390850"/>
    <lineage>
        <taxon>Eukaryota</taxon>
        <taxon>Metazoa</taxon>
        <taxon>Ecdysozoa</taxon>
        <taxon>Nematoda</taxon>
        <taxon>Chromadorea</taxon>
        <taxon>Rhabditida</taxon>
        <taxon>Tylenchina</taxon>
        <taxon>Tylenchomorpha</taxon>
        <taxon>Tylenchoidea</taxon>
        <taxon>Meloidogynidae</taxon>
        <taxon>Meloidogyninae</taxon>
        <taxon>Meloidogyne</taxon>
    </lineage>
</organism>
<dbReference type="Proteomes" id="UP001497535">
    <property type="component" value="Unassembled WGS sequence"/>
</dbReference>
<evidence type="ECO:0000313" key="2">
    <source>
        <dbReference type="Proteomes" id="UP001497535"/>
    </source>
</evidence>
<dbReference type="EMBL" id="CAVMJV010000017">
    <property type="protein sequence ID" value="CAK5060335.1"/>
    <property type="molecule type" value="Genomic_DNA"/>
</dbReference>
<protein>
    <submittedName>
        <fullName evidence="1">Uncharacterized protein</fullName>
    </submittedName>
</protein>
<evidence type="ECO:0000313" key="1">
    <source>
        <dbReference type="EMBL" id="CAK5060335.1"/>
    </source>
</evidence>
<reference evidence="1" key="1">
    <citation type="submission" date="2023-11" db="EMBL/GenBank/DDBJ databases">
        <authorList>
            <person name="Poullet M."/>
        </authorList>
    </citation>
    <scope>NUCLEOTIDE SEQUENCE</scope>
    <source>
        <strain evidence="1">E1834</strain>
    </source>
</reference>
<accession>A0ACB0YS81</accession>